<dbReference type="SUPFAM" id="SSF141729">
    <property type="entry name" value="FimD N-terminal domain-like"/>
    <property type="match status" value="1"/>
</dbReference>
<organism evidence="13 14">
    <name type="scientific">Yersinia pestis bv. Antiqua (strain Antiqua)</name>
    <dbReference type="NCBI Taxonomy" id="360102"/>
    <lineage>
        <taxon>Bacteria</taxon>
        <taxon>Pseudomonadati</taxon>
        <taxon>Pseudomonadota</taxon>
        <taxon>Gammaproteobacteria</taxon>
        <taxon>Enterobacterales</taxon>
        <taxon>Yersiniaceae</taxon>
        <taxon>Yersinia</taxon>
    </lineage>
</organism>
<dbReference type="Pfam" id="PF13953">
    <property type="entry name" value="PapC_C"/>
    <property type="match status" value="1"/>
</dbReference>
<dbReference type="Pfam" id="PF00577">
    <property type="entry name" value="Usher"/>
    <property type="match status" value="1"/>
</dbReference>
<keyword evidence="6 10" id="KW-0732">Signal</keyword>
<keyword evidence="4" id="KW-1134">Transmembrane beta strand</keyword>
<dbReference type="PATRIC" id="fig|360102.15.peg.2508"/>
<comment type="similarity">
    <text evidence="2 9">Belongs to the fimbrial export usher family.</text>
</comment>
<dbReference type="Pfam" id="PF13954">
    <property type="entry name" value="PapC_N"/>
    <property type="match status" value="1"/>
</dbReference>
<dbReference type="KEGG" id="ypa:YPA_3980"/>
<dbReference type="Gene3D" id="3.10.20.410">
    <property type="match status" value="1"/>
</dbReference>
<keyword evidence="8 9" id="KW-0998">Cell outer membrane</keyword>
<evidence type="ECO:0000259" key="11">
    <source>
        <dbReference type="Pfam" id="PF13953"/>
    </source>
</evidence>
<dbReference type="InterPro" id="IPR025949">
    <property type="entry name" value="PapC-like_C"/>
</dbReference>
<dbReference type="EMBL" id="CP000308">
    <property type="protein sequence ID" value="ABG15941.1"/>
    <property type="molecule type" value="Genomic_DNA"/>
</dbReference>
<evidence type="ECO:0000256" key="10">
    <source>
        <dbReference type="SAM" id="SignalP"/>
    </source>
</evidence>
<dbReference type="Gene3D" id="2.60.40.3110">
    <property type="match status" value="1"/>
</dbReference>
<dbReference type="Gene3D" id="2.60.40.2610">
    <property type="entry name" value="Outer membrane usher protein FimD, plug domain"/>
    <property type="match status" value="1"/>
</dbReference>
<dbReference type="GO" id="GO:0009297">
    <property type="term" value="P:pilus assembly"/>
    <property type="evidence" value="ECO:0007669"/>
    <property type="project" value="InterPro"/>
</dbReference>
<sequence precursor="true">MVARCINLQCIAFLFSFFPTLAFPVTEEGEVVFDIETLERLGYSAELAKFFSGQDRFLPGQHDVTIIINASKTYRIAATFDSEGKLCMDKALLMALKLRNTESDGSCENMEARWPGMVVKLFPGQFRVEITLPQEAFDPEMEGSEYQQGGHALLLNYNIFGQRVESNNSRFNLVQGQFEPGINFKNWVLRNRGSYSYNQGVSQYYNQETSALRAVESLKSVVQLGEFGLVGNTFSGLPVTGIQLYSDNAQRDDTQLIVPIEGIANTNATIEIRQRGRVIYRTIVAPGPFSLSNISNFSSGVNTDVSIIEEDGTQQNFTVTSALDINAEQQASIYQLAVGRYRDMFTGEDRPSPLLLSGEMSFNPAATFYMTSAGLLSSGYQNIRVQNLYSGWDQAWFSAAASYANTKDAGQGYQFSVQNQMTINGNFGVSWSSVYGSANYWLPDDALSSSNNLNDLMFGKLKNATSVAVSWVHPRWGAFSYALSNNMYYQASGRTYHIFSISEQFGRATTILSSQLSSQGQNSLYVGINMPLGNGTLSGRVQRNNGNVALGSTYQGRWGDNKDYSVGISGDNRQRRINGSMNIRTAYSQLTGGVSQATNNSRSAYLSSRGSVAYVNNTFATSSSSVGDTFAVVNIPNQPGLRVSSPSSGIAITDYAGIALLPLVRPYTASKVQISTQTLPLNIRLNNTSADLLMTRGSVATHHFETTETRQLLLTIRGSDGEMLPIGANVLDEKGNFLGTIIGDGNFMLENKAIGVTLRVKANNRDECRVNYREPEKFDPDVLYEVADAVCQ</sequence>
<evidence type="ECO:0000313" key="13">
    <source>
        <dbReference type="EMBL" id="ABG15941.1"/>
    </source>
</evidence>
<dbReference type="InterPro" id="IPR037224">
    <property type="entry name" value="PapC_N_sf"/>
</dbReference>
<dbReference type="RefSeq" id="WP_002209081.1">
    <property type="nucleotide sequence ID" value="NC_008150.1"/>
</dbReference>
<keyword evidence="5 9" id="KW-0812">Transmembrane</keyword>
<dbReference type="PANTHER" id="PTHR30451:SF8">
    <property type="entry name" value="FIMBRIAL USHER PROTEIN"/>
    <property type="match status" value="1"/>
</dbReference>
<dbReference type="Gene3D" id="2.60.40.2070">
    <property type="match status" value="1"/>
</dbReference>
<name>A0A0E1NSL3_YERPA</name>
<evidence type="ECO:0000256" key="3">
    <source>
        <dbReference type="ARBA" id="ARBA00022448"/>
    </source>
</evidence>
<evidence type="ECO:0000256" key="8">
    <source>
        <dbReference type="ARBA" id="ARBA00023237"/>
    </source>
</evidence>
<gene>
    <name evidence="13" type="ordered locus">YPA_3980</name>
</gene>
<evidence type="ECO:0000256" key="4">
    <source>
        <dbReference type="ARBA" id="ARBA00022452"/>
    </source>
</evidence>
<evidence type="ECO:0000256" key="9">
    <source>
        <dbReference type="RuleBase" id="RU003884"/>
    </source>
</evidence>
<dbReference type="GO" id="GO:0009279">
    <property type="term" value="C:cell outer membrane"/>
    <property type="evidence" value="ECO:0007669"/>
    <property type="project" value="UniProtKB-SubCell"/>
</dbReference>
<dbReference type="GO" id="GO:0015473">
    <property type="term" value="F:fimbrial usher porin activity"/>
    <property type="evidence" value="ECO:0007669"/>
    <property type="project" value="InterPro"/>
</dbReference>
<feature type="domain" description="PapC N-terminal" evidence="12">
    <location>
        <begin position="33"/>
        <end position="159"/>
    </location>
</feature>
<evidence type="ECO:0000256" key="6">
    <source>
        <dbReference type="ARBA" id="ARBA00022729"/>
    </source>
</evidence>
<protein>
    <submittedName>
        <fullName evidence="13">Putative outer membrane fimbrial usher protein</fullName>
    </submittedName>
</protein>
<evidence type="ECO:0000256" key="5">
    <source>
        <dbReference type="ARBA" id="ARBA00022692"/>
    </source>
</evidence>
<proteinExistence type="inferred from homology"/>
<accession>A0A0E1NSL3</accession>
<dbReference type="Proteomes" id="UP000001971">
    <property type="component" value="Chromosome"/>
</dbReference>
<evidence type="ECO:0000313" key="14">
    <source>
        <dbReference type="Proteomes" id="UP000001971"/>
    </source>
</evidence>
<dbReference type="PANTHER" id="PTHR30451">
    <property type="entry name" value="OUTER MEMBRANE USHER PROTEIN"/>
    <property type="match status" value="1"/>
</dbReference>
<dbReference type="AlphaFoldDB" id="A0A0E1NSL3"/>
<dbReference type="GeneID" id="57974300"/>
<evidence type="ECO:0000256" key="2">
    <source>
        <dbReference type="ARBA" id="ARBA00008064"/>
    </source>
</evidence>
<dbReference type="PROSITE" id="PS01151">
    <property type="entry name" value="FIMBRIAL_USHER"/>
    <property type="match status" value="1"/>
</dbReference>
<keyword evidence="9" id="KW-1029">Fimbrium biogenesis</keyword>
<feature type="domain" description="PapC-like C-terminal" evidence="11">
    <location>
        <begin position="713"/>
        <end position="776"/>
    </location>
</feature>
<dbReference type="InterPro" id="IPR043142">
    <property type="entry name" value="PapC-like_C_sf"/>
</dbReference>
<dbReference type="InterPro" id="IPR000015">
    <property type="entry name" value="Fimb_usher"/>
</dbReference>
<dbReference type="HOGENOM" id="CLU_009120_1_2_6"/>
<feature type="chain" id="PRO_5007399621" evidence="10">
    <location>
        <begin position="23"/>
        <end position="792"/>
    </location>
</feature>
<dbReference type="InterPro" id="IPR042186">
    <property type="entry name" value="FimD_plug_dom"/>
</dbReference>
<keyword evidence="7 9" id="KW-0472">Membrane</keyword>
<comment type="subcellular location">
    <subcellularLocation>
        <location evidence="1 9">Cell outer membrane</location>
        <topology evidence="1 9">Multi-pass membrane protein</topology>
    </subcellularLocation>
</comment>
<evidence type="ECO:0000259" key="12">
    <source>
        <dbReference type="Pfam" id="PF13954"/>
    </source>
</evidence>
<evidence type="ECO:0000256" key="7">
    <source>
        <dbReference type="ARBA" id="ARBA00023136"/>
    </source>
</evidence>
<reference evidence="13 14" key="1">
    <citation type="journal article" date="2006" name="J. Bacteriol.">
        <title>Complete genome sequence of Yersinia pestis strains Antiqua and Nepal516: evidence of gene reduction in an emerging pathogen.</title>
        <authorList>
            <person name="Chain P.S."/>
            <person name="Hu P."/>
            <person name="Malfatti S.A."/>
            <person name="Radnedge L."/>
            <person name="Larimer F."/>
            <person name="Vergez L.M."/>
            <person name="Worsham P."/>
            <person name="Chu M.C."/>
            <person name="Andersen G.L."/>
        </authorList>
    </citation>
    <scope>NUCLEOTIDE SEQUENCE [LARGE SCALE GENOMIC DNA]</scope>
    <source>
        <strain evidence="13 14">Antiqua</strain>
    </source>
</reference>
<feature type="signal peptide" evidence="10">
    <location>
        <begin position="1"/>
        <end position="22"/>
    </location>
</feature>
<dbReference type="InterPro" id="IPR018030">
    <property type="entry name" value="Fimbrial_membr_usher_CS"/>
</dbReference>
<dbReference type="InterPro" id="IPR025885">
    <property type="entry name" value="PapC_N"/>
</dbReference>
<evidence type="ECO:0000256" key="1">
    <source>
        <dbReference type="ARBA" id="ARBA00004571"/>
    </source>
</evidence>
<keyword evidence="3 9" id="KW-0813">Transport</keyword>